<proteinExistence type="predicted"/>
<accession>A0ABN3QGL8</accession>
<dbReference type="PROSITE" id="PS50075">
    <property type="entry name" value="CARRIER"/>
    <property type="match status" value="1"/>
</dbReference>
<gene>
    <name evidence="2" type="ORF">GCM10009863_45940</name>
</gene>
<sequence length="79" mass="8810">MNTYETIRGILIDRIKIPADVITEKATLNQIELDSLSAVELSMELEQIYGETFRDEEILASENIAGLVTLVEQRTGAGR</sequence>
<dbReference type="InterPro" id="IPR009081">
    <property type="entry name" value="PP-bd_ACP"/>
</dbReference>
<reference evidence="2 3" key="1">
    <citation type="journal article" date="2019" name="Int. J. Syst. Evol. Microbiol.">
        <title>The Global Catalogue of Microorganisms (GCM) 10K type strain sequencing project: providing services to taxonomists for standard genome sequencing and annotation.</title>
        <authorList>
            <consortium name="The Broad Institute Genomics Platform"/>
            <consortium name="The Broad Institute Genome Sequencing Center for Infectious Disease"/>
            <person name="Wu L."/>
            <person name="Ma J."/>
        </authorList>
    </citation>
    <scope>NUCLEOTIDE SEQUENCE [LARGE SCALE GENOMIC DNA]</scope>
    <source>
        <strain evidence="2 3">JCM 16373</strain>
    </source>
</reference>
<dbReference type="RefSeq" id="WP_344568224.1">
    <property type="nucleotide sequence ID" value="NZ_BAAARJ010000015.1"/>
</dbReference>
<dbReference type="Gene3D" id="1.10.1200.10">
    <property type="entry name" value="ACP-like"/>
    <property type="match status" value="1"/>
</dbReference>
<dbReference type="SUPFAM" id="SSF47336">
    <property type="entry name" value="ACP-like"/>
    <property type="match status" value="1"/>
</dbReference>
<organism evidence="2 3">
    <name type="scientific">Streptomyces axinellae</name>
    <dbReference type="NCBI Taxonomy" id="552788"/>
    <lineage>
        <taxon>Bacteria</taxon>
        <taxon>Bacillati</taxon>
        <taxon>Actinomycetota</taxon>
        <taxon>Actinomycetes</taxon>
        <taxon>Kitasatosporales</taxon>
        <taxon>Streptomycetaceae</taxon>
        <taxon>Streptomyces</taxon>
    </lineage>
</organism>
<dbReference type="EMBL" id="BAAARJ010000015">
    <property type="protein sequence ID" value="GAA2625979.1"/>
    <property type="molecule type" value="Genomic_DNA"/>
</dbReference>
<comment type="caution">
    <text evidence="2">The sequence shown here is derived from an EMBL/GenBank/DDBJ whole genome shotgun (WGS) entry which is preliminary data.</text>
</comment>
<protein>
    <recommendedName>
        <fullName evidence="1">Carrier domain-containing protein</fullName>
    </recommendedName>
</protein>
<name>A0ABN3QGL8_9ACTN</name>
<keyword evidence="3" id="KW-1185">Reference proteome</keyword>
<evidence type="ECO:0000313" key="3">
    <source>
        <dbReference type="Proteomes" id="UP001501447"/>
    </source>
</evidence>
<dbReference type="Pfam" id="PF00550">
    <property type="entry name" value="PP-binding"/>
    <property type="match status" value="1"/>
</dbReference>
<dbReference type="InterPro" id="IPR036736">
    <property type="entry name" value="ACP-like_sf"/>
</dbReference>
<feature type="domain" description="Carrier" evidence="1">
    <location>
        <begin position="1"/>
        <end position="75"/>
    </location>
</feature>
<evidence type="ECO:0000259" key="1">
    <source>
        <dbReference type="PROSITE" id="PS50075"/>
    </source>
</evidence>
<evidence type="ECO:0000313" key="2">
    <source>
        <dbReference type="EMBL" id="GAA2625979.1"/>
    </source>
</evidence>
<dbReference type="Proteomes" id="UP001501447">
    <property type="component" value="Unassembled WGS sequence"/>
</dbReference>